<name>Q98R17_MYCPU</name>
<sequence>MNKKRLLLSIGFLSNLVFLPLLLSCQKQAEIPVKINNQLSLSAQEKEDKNWNSFLNSESINTLLNTAFYNEETKQVDEHEKQNFIEEQKAIDTQKYLQEIRESLFYSNLIQTNSFILSFFGTPIHSVKNSREKIKDLTSKNWLWLLYNFDKFVFIYSLERDLFKHTTEEYDEQVAETNLNIGSLYSPKTNNFIDHASMIYSNTFDKPIPDGDDKSFHRKTTKFFLMNEDGFIFELEINSSYQEDPKTNQFKIERDIRSFPYLKSYPKLLKSTNKKKDFSLSDYIKNTQFFEGYIPNEVDKILFEELHGGEQLRYGIIQTKNKK</sequence>
<dbReference type="InterPro" id="IPR027593">
    <property type="entry name" value="Aro_clust"/>
</dbReference>
<dbReference type="BioCyc" id="MPUL272635:G1GT6-195-MONOMER"/>
<protein>
    <submittedName>
        <fullName evidence="1">LIPOPROTEIN</fullName>
    </submittedName>
</protein>
<reference evidence="1 2" key="1">
    <citation type="journal article" date="2001" name="Nucleic Acids Res.">
        <title>The complete genome sequence of the murine respiratory pathogen Mycoplasma pulmonis.</title>
        <authorList>
            <person name="Chambaud I."/>
            <person name="Heilig R."/>
            <person name="Ferris S."/>
            <person name="Barbe V."/>
            <person name="Samson D."/>
            <person name="Galisson F."/>
            <person name="Moszer I."/>
            <person name="Dybvig K."/>
            <person name="Wroblewski H."/>
            <person name="Viari A."/>
            <person name="Rocha E.P.C."/>
            <person name="Blanchard A."/>
        </authorList>
    </citation>
    <scope>NUCLEOTIDE SEQUENCE [LARGE SCALE GENOMIC DNA]</scope>
    <source>
        <strain evidence="1 2">UAB CTIP</strain>
    </source>
</reference>
<organism evidence="2">
    <name type="scientific">Mycoplasmopsis pulmonis (strain UAB CTIP)</name>
    <name type="common">Mycoplasma pulmonis</name>
    <dbReference type="NCBI Taxonomy" id="272635"/>
    <lineage>
        <taxon>Bacteria</taxon>
        <taxon>Bacillati</taxon>
        <taxon>Mycoplasmatota</taxon>
        <taxon>Mycoplasmoidales</taxon>
        <taxon>Metamycoplasmataceae</taxon>
        <taxon>Mycoplasmopsis</taxon>
    </lineage>
</organism>
<keyword evidence="2" id="KW-1185">Reference proteome</keyword>
<dbReference type="STRING" id="272635.gene:17576780"/>
<dbReference type="EMBL" id="AL445563">
    <property type="protein sequence ID" value="CAC13366.1"/>
    <property type="molecule type" value="Genomic_DNA"/>
</dbReference>
<evidence type="ECO:0000313" key="1">
    <source>
        <dbReference type="EMBL" id="CAC13366.1"/>
    </source>
</evidence>
<gene>
    <name evidence="1" type="ordered locus">MYPU_1930</name>
</gene>
<dbReference type="NCBIfam" id="TIGR04313">
    <property type="entry name" value="aro_clust_Mycop"/>
    <property type="match status" value="1"/>
</dbReference>
<dbReference type="KEGG" id="mpu:MYPU_1930"/>
<dbReference type="HOGENOM" id="CLU_077130_0_0_14"/>
<dbReference type="eggNOG" id="ENOG50349EE">
    <property type="taxonomic scope" value="Bacteria"/>
</dbReference>
<dbReference type="Proteomes" id="UP000000528">
    <property type="component" value="Chromosome"/>
</dbReference>
<dbReference type="PIR" id="A90536">
    <property type="entry name" value="A90536"/>
</dbReference>
<evidence type="ECO:0000313" key="2">
    <source>
        <dbReference type="Proteomes" id="UP000000528"/>
    </source>
</evidence>
<dbReference type="AlphaFoldDB" id="Q98R17"/>
<dbReference type="PROSITE" id="PS51257">
    <property type="entry name" value="PROKAR_LIPOPROTEIN"/>
    <property type="match status" value="1"/>
</dbReference>
<dbReference type="RefSeq" id="WP_010924997.1">
    <property type="nucleotide sequence ID" value="NC_002771.1"/>
</dbReference>
<accession>Q98R17</accession>
<keyword evidence="1" id="KW-0449">Lipoprotein</keyword>
<proteinExistence type="predicted"/>